<feature type="transmembrane region" description="Helical" evidence="5">
    <location>
        <begin position="7"/>
        <end position="26"/>
    </location>
</feature>
<feature type="transmembrane region" description="Helical" evidence="5">
    <location>
        <begin position="94"/>
        <end position="117"/>
    </location>
</feature>
<proteinExistence type="predicted"/>
<dbReference type="GO" id="GO:0016020">
    <property type="term" value="C:membrane"/>
    <property type="evidence" value="ECO:0007669"/>
    <property type="project" value="UniProtKB-SubCell"/>
</dbReference>
<evidence type="ECO:0000256" key="4">
    <source>
        <dbReference type="ARBA" id="ARBA00023136"/>
    </source>
</evidence>
<evidence type="ECO:0000256" key="3">
    <source>
        <dbReference type="ARBA" id="ARBA00022989"/>
    </source>
</evidence>
<dbReference type="PANTHER" id="PTHR36834:SF1">
    <property type="entry name" value="INTEGRAL MEMBRANE PROTEIN"/>
    <property type="match status" value="1"/>
</dbReference>
<dbReference type="Pfam" id="PF04892">
    <property type="entry name" value="VanZ"/>
    <property type="match status" value="1"/>
</dbReference>
<feature type="domain" description="VanZ-like" evidence="6">
    <location>
        <begin position="9"/>
        <end position="145"/>
    </location>
</feature>
<dbReference type="PANTHER" id="PTHR36834">
    <property type="entry name" value="MEMBRANE PROTEIN-RELATED"/>
    <property type="match status" value="1"/>
</dbReference>
<dbReference type="InterPro" id="IPR035906">
    <property type="entry name" value="MetI-like_sf"/>
</dbReference>
<protein>
    <submittedName>
        <fullName evidence="7">VanZ family protein</fullName>
    </submittedName>
</protein>
<feature type="transmembrane region" description="Helical" evidence="5">
    <location>
        <begin position="129"/>
        <end position="146"/>
    </location>
</feature>
<sequence>MHRIIFYSFLFYIINVLQLVTGGIVVPRSDQPFQLLLQSVPFHFLSDWYQNYKNNGFDWFFWNSVKLSFFNVLLLFPMGIYLPVIFKMGSWKRVITGVFLTSFFIELLQLTLGFFKLLEMSRSIDVDDLILNTIGGMLGFVCYRIGRMMVPLKNRKEKRLSS</sequence>
<dbReference type="SUPFAM" id="SSF161098">
    <property type="entry name" value="MetI-like"/>
    <property type="match status" value="1"/>
</dbReference>
<dbReference type="EMBL" id="JAIWJX010000002">
    <property type="protein sequence ID" value="MCK6258859.1"/>
    <property type="molecule type" value="Genomic_DNA"/>
</dbReference>
<dbReference type="InterPro" id="IPR053150">
    <property type="entry name" value="Teicoplanin_resist-assoc"/>
</dbReference>
<evidence type="ECO:0000256" key="5">
    <source>
        <dbReference type="SAM" id="Phobius"/>
    </source>
</evidence>
<gene>
    <name evidence="7" type="ORF">LCY76_20015</name>
</gene>
<evidence type="ECO:0000313" key="7">
    <source>
        <dbReference type="EMBL" id="MCK6258859.1"/>
    </source>
</evidence>
<keyword evidence="8" id="KW-1185">Reference proteome</keyword>
<comment type="subcellular location">
    <subcellularLocation>
        <location evidence="1">Membrane</location>
        <topology evidence="1">Multi-pass membrane protein</topology>
    </subcellularLocation>
</comment>
<keyword evidence="4 5" id="KW-0472">Membrane</keyword>
<keyword evidence="2 5" id="KW-0812">Transmembrane</keyword>
<keyword evidence="3 5" id="KW-1133">Transmembrane helix</keyword>
<evidence type="ECO:0000313" key="8">
    <source>
        <dbReference type="Proteomes" id="UP001139011"/>
    </source>
</evidence>
<comment type="caution">
    <text evidence="7">The sequence shown here is derived from an EMBL/GenBank/DDBJ whole genome shotgun (WGS) entry which is preliminary data.</text>
</comment>
<feature type="transmembrane region" description="Helical" evidence="5">
    <location>
        <begin position="59"/>
        <end position="82"/>
    </location>
</feature>
<dbReference type="RefSeq" id="WP_248254093.1">
    <property type="nucleotide sequence ID" value="NZ_JAIWJX010000002.1"/>
</dbReference>
<name>A0A9X1XDM9_9BACL</name>
<evidence type="ECO:0000256" key="2">
    <source>
        <dbReference type="ARBA" id="ARBA00022692"/>
    </source>
</evidence>
<organism evidence="7 8">
    <name type="scientific">Fictibacillus marinisediminis</name>
    <dbReference type="NCBI Taxonomy" id="2878389"/>
    <lineage>
        <taxon>Bacteria</taxon>
        <taxon>Bacillati</taxon>
        <taxon>Bacillota</taxon>
        <taxon>Bacilli</taxon>
        <taxon>Bacillales</taxon>
        <taxon>Fictibacillaceae</taxon>
        <taxon>Fictibacillus</taxon>
    </lineage>
</organism>
<dbReference type="AlphaFoldDB" id="A0A9X1XDM9"/>
<accession>A0A9X1XDM9</accession>
<evidence type="ECO:0000259" key="6">
    <source>
        <dbReference type="Pfam" id="PF04892"/>
    </source>
</evidence>
<dbReference type="Proteomes" id="UP001139011">
    <property type="component" value="Unassembled WGS sequence"/>
</dbReference>
<evidence type="ECO:0000256" key="1">
    <source>
        <dbReference type="ARBA" id="ARBA00004141"/>
    </source>
</evidence>
<dbReference type="InterPro" id="IPR006976">
    <property type="entry name" value="VanZ-like"/>
</dbReference>
<reference evidence="7" key="1">
    <citation type="submission" date="2021-09" db="EMBL/GenBank/DDBJ databases">
        <title>Genome analysis of Fictibacillus sp. KIGAM418 isolated from marine sediment.</title>
        <authorList>
            <person name="Seo M.-J."/>
            <person name="Cho E.-S."/>
            <person name="Hwang C.Y."/>
        </authorList>
    </citation>
    <scope>NUCLEOTIDE SEQUENCE</scope>
    <source>
        <strain evidence="7">KIGAM418</strain>
    </source>
</reference>